<evidence type="ECO:0000313" key="10">
    <source>
        <dbReference type="Proteomes" id="UP000507470"/>
    </source>
</evidence>
<evidence type="ECO:0000256" key="3">
    <source>
        <dbReference type="ARBA" id="ARBA00006958"/>
    </source>
</evidence>
<dbReference type="GO" id="GO:0046872">
    <property type="term" value="F:metal ion binding"/>
    <property type="evidence" value="ECO:0007669"/>
    <property type="project" value="UniProtKB-KW"/>
</dbReference>
<comment type="cofactor">
    <cofactor evidence="1">
        <name>a divalent metal cation</name>
        <dbReference type="ChEBI" id="CHEBI:60240"/>
    </cofactor>
</comment>
<dbReference type="EMBL" id="CACVKT020009075">
    <property type="protein sequence ID" value="CAC5420129.1"/>
    <property type="molecule type" value="Genomic_DNA"/>
</dbReference>
<feature type="domain" description="DDE Tnp4" evidence="8">
    <location>
        <begin position="67"/>
        <end position="188"/>
    </location>
</feature>
<sequence length="230" mass="26566">MAAALQILFMRRHFRRKRVFRDRTNPLDVYNAEDMIKRYRFLRATVLELIDRVSPMIQTPTRHSMSISTSTQVKFTNVVVRWPGGTHDAFILQQSGLFRHMEALVDNGWLLGDSGYPLKSWLLTPLGNPSTPQELRFQKAHCKTRNTVERAFGVLKQRFRCLHKTGGALSYKPERGTNTIESCFRLHNLALDNNVPLNRDPPLPLLQDNHVFNQQNTAANALRNEIILKF</sequence>
<evidence type="ECO:0000256" key="5">
    <source>
        <dbReference type="ARBA" id="ARBA00022723"/>
    </source>
</evidence>
<name>A0A6J8EHF4_MYTCO</name>
<dbReference type="GO" id="GO:0005634">
    <property type="term" value="C:nucleus"/>
    <property type="evidence" value="ECO:0007669"/>
    <property type="project" value="UniProtKB-SubCell"/>
</dbReference>
<protein>
    <submittedName>
        <fullName evidence="9">HARBI1</fullName>
        <ecNumber evidence="9">3.1.-.-</ecNumber>
    </submittedName>
</protein>
<evidence type="ECO:0000259" key="8">
    <source>
        <dbReference type="Pfam" id="PF13359"/>
    </source>
</evidence>
<dbReference type="PANTHER" id="PTHR22930:SF267">
    <property type="entry name" value="NUCLEASE HARBI1-RELATED"/>
    <property type="match status" value="1"/>
</dbReference>
<dbReference type="OrthoDB" id="1515171at2759"/>
<evidence type="ECO:0000256" key="1">
    <source>
        <dbReference type="ARBA" id="ARBA00001968"/>
    </source>
</evidence>
<evidence type="ECO:0000256" key="4">
    <source>
        <dbReference type="ARBA" id="ARBA00022722"/>
    </source>
</evidence>
<comment type="subcellular location">
    <subcellularLocation>
        <location evidence="2">Nucleus</location>
    </subcellularLocation>
</comment>
<keyword evidence="4" id="KW-0540">Nuclease</keyword>
<accession>A0A6J8EHF4</accession>
<dbReference type="GO" id="GO:0004518">
    <property type="term" value="F:nuclease activity"/>
    <property type="evidence" value="ECO:0007669"/>
    <property type="project" value="UniProtKB-KW"/>
</dbReference>
<dbReference type="AlphaFoldDB" id="A0A6J8EHF4"/>
<reference evidence="9 10" key="1">
    <citation type="submission" date="2020-06" db="EMBL/GenBank/DDBJ databases">
        <authorList>
            <person name="Li R."/>
            <person name="Bekaert M."/>
        </authorList>
    </citation>
    <scope>NUCLEOTIDE SEQUENCE [LARGE SCALE GENOMIC DNA]</scope>
    <source>
        <strain evidence="10">wild</strain>
    </source>
</reference>
<dbReference type="Proteomes" id="UP000507470">
    <property type="component" value="Unassembled WGS sequence"/>
</dbReference>
<organism evidence="9 10">
    <name type="scientific">Mytilus coruscus</name>
    <name type="common">Sea mussel</name>
    <dbReference type="NCBI Taxonomy" id="42192"/>
    <lineage>
        <taxon>Eukaryota</taxon>
        <taxon>Metazoa</taxon>
        <taxon>Spiralia</taxon>
        <taxon>Lophotrochozoa</taxon>
        <taxon>Mollusca</taxon>
        <taxon>Bivalvia</taxon>
        <taxon>Autobranchia</taxon>
        <taxon>Pteriomorphia</taxon>
        <taxon>Mytilida</taxon>
        <taxon>Mytiloidea</taxon>
        <taxon>Mytilidae</taxon>
        <taxon>Mytilinae</taxon>
        <taxon>Mytilus</taxon>
    </lineage>
</organism>
<gene>
    <name evidence="9" type="ORF">MCOR_52391</name>
</gene>
<evidence type="ECO:0000256" key="2">
    <source>
        <dbReference type="ARBA" id="ARBA00004123"/>
    </source>
</evidence>
<dbReference type="Pfam" id="PF13359">
    <property type="entry name" value="DDE_Tnp_4"/>
    <property type="match status" value="1"/>
</dbReference>
<dbReference type="EC" id="3.1.-.-" evidence="9"/>
<evidence type="ECO:0000256" key="7">
    <source>
        <dbReference type="ARBA" id="ARBA00023242"/>
    </source>
</evidence>
<keyword evidence="10" id="KW-1185">Reference proteome</keyword>
<keyword evidence="7" id="KW-0539">Nucleus</keyword>
<keyword evidence="5" id="KW-0479">Metal-binding</keyword>
<proteinExistence type="inferred from homology"/>
<dbReference type="InterPro" id="IPR045249">
    <property type="entry name" value="HARBI1-like"/>
</dbReference>
<comment type="similarity">
    <text evidence="3">Belongs to the HARBI1 family.</text>
</comment>
<evidence type="ECO:0000256" key="6">
    <source>
        <dbReference type="ARBA" id="ARBA00022801"/>
    </source>
</evidence>
<dbReference type="InterPro" id="IPR027806">
    <property type="entry name" value="HARBI1_dom"/>
</dbReference>
<dbReference type="GO" id="GO:0016787">
    <property type="term" value="F:hydrolase activity"/>
    <property type="evidence" value="ECO:0007669"/>
    <property type="project" value="UniProtKB-KW"/>
</dbReference>
<keyword evidence="6 9" id="KW-0378">Hydrolase</keyword>
<evidence type="ECO:0000313" key="9">
    <source>
        <dbReference type="EMBL" id="CAC5420129.1"/>
    </source>
</evidence>
<dbReference type="PANTHER" id="PTHR22930">
    <property type="match status" value="1"/>
</dbReference>